<organism evidence="1 2">
    <name type="scientific">Rhodocytophaga rosea</name>
    <dbReference type="NCBI Taxonomy" id="2704465"/>
    <lineage>
        <taxon>Bacteria</taxon>
        <taxon>Pseudomonadati</taxon>
        <taxon>Bacteroidota</taxon>
        <taxon>Cytophagia</taxon>
        <taxon>Cytophagales</taxon>
        <taxon>Rhodocytophagaceae</taxon>
        <taxon>Rhodocytophaga</taxon>
    </lineage>
</organism>
<accession>A0A6C0GJP8</accession>
<proteinExistence type="predicted"/>
<sequence length="404" mass="46924">MEKFDFIIAGAGCAGLSLAYHLSQSPLQHKSILLIDKAPKTQNDRTWCFWENKPNPFEDLVYRQWPVVDFYGTDFHATLPLEPYQYKMIRGIDFYQYVQQHLQPYTTIKFVYGNILAIYDESKGAAVNVDGKIYEADFVFSSLYNWQNQPKKAGNHYLLQHFKGWEVQTETDFFDPAKATLMDFRIEQEKETRFFYVLPLDKRRALIEFTVFSGNLLPADIYTAQLQAYVKEYLHLPAYRVVHEEFGVIPMTDHQFPRTTGKHIIHIGTAGGQTKASTGYTFLRIQQQTQAIVESLVKTGEPYVSSLAPGRYNIYDSLLLNIMVKNRHSVKDIFTVLFKKNKPGTILKFLDERTTFAEDLKIMSTTPYLPFLKALSDVCWHNKRAVFKSLFNVLFFKKINLFVK</sequence>
<dbReference type="SUPFAM" id="SSF51905">
    <property type="entry name" value="FAD/NAD(P)-binding domain"/>
    <property type="match status" value="1"/>
</dbReference>
<dbReference type="InterPro" id="IPR036188">
    <property type="entry name" value="FAD/NAD-bd_sf"/>
</dbReference>
<evidence type="ECO:0000313" key="1">
    <source>
        <dbReference type="EMBL" id="QHT68301.1"/>
    </source>
</evidence>
<dbReference type="AlphaFoldDB" id="A0A6C0GJP8"/>
<dbReference type="Gene3D" id="3.50.50.60">
    <property type="entry name" value="FAD/NAD(P)-binding domain"/>
    <property type="match status" value="1"/>
</dbReference>
<name>A0A6C0GJP8_9BACT</name>
<dbReference type="EMBL" id="CP048222">
    <property type="protein sequence ID" value="QHT68301.1"/>
    <property type="molecule type" value="Genomic_DNA"/>
</dbReference>
<evidence type="ECO:0000313" key="2">
    <source>
        <dbReference type="Proteomes" id="UP000480178"/>
    </source>
</evidence>
<dbReference type="RefSeq" id="WP_162444315.1">
    <property type="nucleotide sequence ID" value="NZ_CP048222.1"/>
</dbReference>
<gene>
    <name evidence="1" type="ORF">GXP67_17470</name>
</gene>
<reference evidence="1 2" key="1">
    <citation type="submission" date="2020-01" db="EMBL/GenBank/DDBJ databases">
        <authorList>
            <person name="Kim M.K."/>
        </authorList>
    </citation>
    <scope>NUCLEOTIDE SEQUENCE [LARGE SCALE GENOMIC DNA]</scope>
    <source>
        <strain evidence="1 2">172606-1</strain>
    </source>
</reference>
<dbReference type="Proteomes" id="UP000480178">
    <property type="component" value="Chromosome"/>
</dbReference>
<dbReference type="Pfam" id="PF05834">
    <property type="entry name" value="Lycopene_cycl"/>
    <property type="match status" value="1"/>
</dbReference>
<keyword evidence="2" id="KW-1185">Reference proteome</keyword>
<dbReference type="KEGG" id="rhoz:GXP67_17470"/>
<protein>
    <submittedName>
        <fullName evidence="1">Lycopene cyclase</fullName>
    </submittedName>
</protein>